<organism evidence="4 5">
    <name type="scientific">Mytilus coruscus</name>
    <name type="common">Sea mussel</name>
    <dbReference type="NCBI Taxonomy" id="42192"/>
    <lineage>
        <taxon>Eukaryota</taxon>
        <taxon>Metazoa</taxon>
        <taxon>Spiralia</taxon>
        <taxon>Lophotrochozoa</taxon>
        <taxon>Mollusca</taxon>
        <taxon>Bivalvia</taxon>
        <taxon>Autobranchia</taxon>
        <taxon>Pteriomorphia</taxon>
        <taxon>Mytilida</taxon>
        <taxon>Mytiloidea</taxon>
        <taxon>Mytilidae</taxon>
        <taxon>Mytilinae</taxon>
        <taxon>Mytilus</taxon>
    </lineage>
</organism>
<evidence type="ECO:0000256" key="2">
    <source>
        <dbReference type="ARBA" id="ARBA00023043"/>
    </source>
</evidence>
<proteinExistence type="predicted"/>
<evidence type="ECO:0000256" key="1">
    <source>
        <dbReference type="ARBA" id="ARBA00022737"/>
    </source>
</evidence>
<dbReference type="Pfam" id="PF12796">
    <property type="entry name" value="Ank_2"/>
    <property type="match status" value="1"/>
</dbReference>
<dbReference type="OrthoDB" id="10258888at2759"/>
<evidence type="ECO:0000313" key="4">
    <source>
        <dbReference type="EMBL" id="CAC5377122.1"/>
    </source>
</evidence>
<reference evidence="4 5" key="1">
    <citation type="submission" date="2020-06" db="EMBL/GenBank/DDBJ databases">
        <authorList>
            <person name="Li R."/>
            <person name="Bekaert M."/>
        </authorList>
    </citation>
    <scope>NUCLEOTIDE SEQUENCE [LARGE SCALE GENOMIC DNA]</scope>
    <source>
        <strain evidence="5">wild</strain>
    </source>
</reference>
<feature type="repeat" description="ANK" evidence="3">
    <location>
        <begin position="217"/>
        <end position="238"/>
    </location>
</feature>
<protein>
    <submittedName>
        <fullName evidence="4">Uncharacterized protein</fullName>
    </submittedName>
</protein>
<dbReference type="PANTHER" id="PTHR24198">
    <property type="entry name" value="ANKYRIN REPEAT AND PROTEIN KINASE DOMAIN-CONTAINING PROTEIN"/>
    <property type="match status" value="1"/>
</dbReference>
<keyword evidence="5" id="KW-1185">Reference proteome</keyword>
<dbReference type="AlphaFoldDB" id="A0A6J8B189"/>
<dbReference type="SMART" id="SM00248">
    <property type="entry name" value="ANK"/>
    <property type="match status" value="5"/>
</dbReference>
<dbReference type="PROSITE" id="PS50088">
    <property type="entry name" value="ANK_REPEAT"/>
    <property type="match status" value="2"/>
</dbReference>
<dbReference type="PROSITE" id="PS50297">
    <property type="entry name" value="ANK_REP_REGION"/>
    <property type="match status" value="2"/>
</dbReference>
<keyword evidence="1" id="KW-0677">Repeat</keyword>
<dbReference type="Proteomes" id="UP000507470">
    <property type="component" value="Unassembled WGS sequence"/>
</dbReference>
<keyword evidence="2 3" id="KW-0040">ANK repeat</keyword>
<evidence type="ECO:0000256" key="3">
    <source>
        <dbReference type="PROSITE-ProRule" id="PRU00023"/>
    </source>
</evidence>
<dbReference type="SUPFAM" id="SSF48403">
    <property type="entry name" value="Ankyrin repeat"/>
    <property type="match status" value="1"/>
</dbReference>
<dbReference type="Gene3D" id="1.25.40.20">
    <property type="entry name" value="Ankyrin repeat-containing domain"/>
    <property type="match status" value="1"/>
</dbReference>
<accession>A0A6J8B189</accession>
<name>A0A6J8B189_MYTCO</name>
<dbReference type="InterPro" id="IPR002110">
    <property type="entry name" value="Ankyrin_rpt"/>
</dbReference>
<sequence length="250" mass="28158">MDEVCDVIVNINLSNPSFQCDFITFLRNNNSAKQRMLAKTLDKDTKDSPLEICSYVGISELTKWCLDNEADGYSHINYMKHPLYIACIHHHPDIVIILLSHKNKVYDKSEFYCKRLHQACASGKKNIVMQLLMETVDINIRYNTQDSTPLFVACERGHIEIVSVLLENKAGEIDINQHSSSLESPLYIVCKKGHTAIVSLLLNHVADEVDVNKLTYEGESPFHAASEGGYTDIVDLLLAHAPKSKDLKPN</sequence>
<dbReference type="EMBL" id="CACVKT020002262">
    <property type="protein sequence ID" value="CAC5377122.1"/>
    <property type="molecule type" value="Genomic_DNA"/>
</dbReference>
<dbReference type="Pfam" id="PF13637">
    <property type="entry name" value="Ank_4"/>
    <property type="match status" value="1"/>
</dbReference>
<gene>
    <name evidence="4" type="ORF">MCOR_13501</name>
</gene>
<feature type="repeat" description="ANK" evidence="3">
    <location>
        <begin position="145"/>
        <end position="170"/>
    </location>
</feature>
<dbReference type="InterPro" id="IPR036770">
    <property type="entry name" value="Ankyrin_rpt-contain_sf"/>
</dbReference>
<dbReference type="PANTHER" id="PTHR24198:SF169">
    <property type="entry name" value="NON-SPECIFIC SERINE_THREONINE PROTEIN KINASE"/>
    <property type="match status" value="1"/>
</dbReference>
<evidence type="ECO:0000313" key="5">
    <source>
        <dbReference type="Proteomes" id="UP000507470"/>
    </source>
</evidence>